<evidence type="ECO:0000313" key="4">
    <source>
        <dbReference type="Proteomes" id="UP001597417"/>
    </source>
</evidence>
<sequence length="248" mass="26895">MRSEVLEFHGTVAGLYRWPVKSLAGERIEAARLDERGLAGDRSHVLIDRRPKHDGHVLTVRQNAALLGWGSFYGPDVADPDGPPALRTPDGGERSWSDPTTAGALACSLGFPLELRDAVGSQDRGPTVHVTMEASRAELAQELSAPVELERFRPNVHLSLDAPAFAEEQWSAGTTITIGEVALEVVGDDSGPCIRCAVPSWDPAGRERWPELQRWLINKHDNKFGVIMRVTRAGAVGIGDTATARPIE</sequence>
<evidence type="ECO:0000313" key="3">
    <source>
        <dbReference type="EMBL" id="MFD2419277.1"/>
    </source>
</evidence>
<dbReference type="Pfam" id="PF03476">
    <property type="entry name" value="MOSC_N"/>
    <property type="match status" value="1"/>
</dbReference>
<organism evidence="3 4">
    <name type="scientific">Amycolatopsis pigmentata</name>
    <dbReference type="NCBI Taxonomy" id="450801"/>
    <lineage>
        <taxon>Bacteria</taxon>
        <taxon>Bacillati</taxon>
        <taxon>Actinomycetota</taxon>
        <taxon>Actinomycetes</taxon>
        <taxon>Pseudonocardiales</taxon>
        <taxon>Pseudonocardiaceae</taxon>
        <taxon>Amycolatopsis</taxon>
    </lineage>
</organism>
<dbReference type="Gene3D" id="2.40.33.20">
    <property type="entry name" value="PK beta-barrel domain-like"/>
    <property type="match status" value="1"/>
</dbReference>
<dbReference type="InterPro" id="IPR005303">
    <property type="entry name" value="MOCOS_middle"/>
</dbReference>
<accession>A0ABW5FXM8</accession>
<dbReference type="PROSITE" id="PS51340">
    <property type="entry name" value="MOSC"/>
    <property type="match status" value="1"/>
</dbReference>
<dbReference type="Pfam" id="PF03473">
    <property type="entry name" value="MOSC"/>
    <property type="match status" value="1"/>
</dbReference>
<keyword evidence="4" id="KW-1185">Reference proteome</keyword>
<name>A0ABW5FXM8_9PSEU</name>
<evidence type="ECO:0000259" key="2">
    <source>
        <dbReference type="PROSITE" id="PS51340"/>
    </source>
</evidence>
<feature type="domain" description="MOSC" evidence="2">
    <location>
        <begin position="99"/>
        <end position="245"/>
    </location>
</feature>
<dbReference type="SUPFAM" id="SSF50800">
    <property type="entry name" value="PK beta-barrel domain-like"/>
    <property type="match status" value="1"/>
</dbReference>
<reference evidence="4" key="1">
    <citation type="journal article" date="2019" name="Int. J. Syst. Evol. Microbiol.">
        <title>The Global Catalogue of Microorganisms (GCM) 10K type strain sequencing project: providing services to taxonomists for standard genome sequencing and annotation.</title>
        <authorList>
            <consortium name="The Broad Institute Genomics Platform"/>
            <consortium name="The Broad Institute Genome Sequencing Center for Infectious Disease"/>
            <person name="Wu L."/>
            <person name="Ma J."/>
        </authorList>
    </citation>
    <scope>NUCLEOTIDE SEQUENCE [LARGE SCALE GENOMIC DNA]</scope>
    <source>
        <strain evidence="4">CGMCC 4.7645</strain>
    </source>
</reference>
<gene>
    <name evidence="3" type="ORF">ACFSXZ_23370</name>
</gene>
<dbReference type="InterPro" id="IPR005302">
    <property type="entry name" value="MoCF_Sase_C"/>
</dbReference>
<feature type="region of interest" description="Disordered" evidence="1">
    <location>
        <begin position="78"/>
        <end position="99"/>
    </location>
</feature>
<dbReference type="Proteomes" id="UP001597417">
    <property type="component" value="Unassembled WGS sequence"/>
</dbReference>
<evidence type="ECO:0000256" key="1">
    <source>
        <dbReference type="SAM" id="MobiDB-lite"/>
    </source>
</evidence>
<dbReference type="RefSeq" id="WP_378267279.1">
    <property type="nucleotide sequence ID" value="NZ_JBHUKR010000011.1"/>
</dbReference>
<comment type="caution">
    <text evidence="3">The sequence shown here is derived from an EMBL/GenBank/DDBJ whole genome shotgun (WGS) entry which is preliminary data.</text>
</comment>
<dbReference type="InterPro" id="IPR011037">
    <property type="entry name" value="Pyrv_Knase-like_insert_dom_sf"/>
</dbReference>
<dbReference type="EMBL" id="JBHUKR010000011">
    <property type="protein sequence ID" value="MFD2419277.1"/>
    <property type="molecule type" value="Genomic_DNA"/>
</dbReference>
<protein>
    <submittedName>
        <fullName evidence="3">MOSC domain-containing protein</fullName>
    </submittedName>
</protein>
<proteinExistence type="predicted"/>